<accession>A0A8S5UTU4</accession>
<name>A0A8S5UTU4_9CAUD</name>
<protein>
    <submittedName>
        <fullName evidence="1">Uncharacterized protein</fullName>
    </submittedName>
</protein>
<reference evidence="1" key="1">
    <citation type="journal article" date="2021" name="Proc. Natl. Acad. Sci. U.S.A.">
        <title>A Catalog of Tens of Thousands of Viruses from Human Metagenomes Reveals Hidden Associations with Chronic Diseases.</title>
        <authorList>
            <person name="Tisza M.J."/>
            <person name="Buck C.B."/>
        </authorList>
    </citation>
    <scope>NUCLEOTIDE SEQUENCE</scope>
    <source>
        <strain evidence="1">CtYA416</strain>
    </source>
</reference>
<organism evidence="1">
    <name type="scientific">Myoviridae sp. ctYA416</name>
    <dbReference type="NCBI Taxonomy" id="2825125"/>
    <lineage>
        <taxon>Viruses</taxon>
        <taxon>Duplodnaviria</taxon>
        <taxon>Heunggongvirae</taxon>
        <taxon>Uroviricota</taxon>
        <taxon>Caudoviricetes</taxon>
    </lineage>
</organism>
<dbReference type="EMBL" id="BK016136">
    <property type="protein sequence ID" value="DAF97826.1"/>
    <property type="molecule type" value="Genomic_DNA"/>
</dbReference>
<sequence>MNLSEYDKKFFQSIEETLKRENCNKYKLDSEEELSDIIRYESSDIKFRYSLESIVIIFPEGILKGDVNTTDWNISISKAGNTFTSYEQVKYFLEELEVKILLENLRR</sequence>
<proteinExistence type="predicted"/>
<evidence type="ECO:0000313" key="1">
    <source>
        <dbReference type="EMBL" id="DAF97826.1"/>
    </source>
</evidence>